<dbReference type="SUPFAM" id="SSF49265">
    <property type="entry name" value="Fibronectin type III"/>
    <property type="match status" value="1"/>
</dbReference>
<dbReference type="GO" id="GO:0004553">
    <property type="term" value="F:hydrolase activity, hydrolyzing O-glycosyl compounds"/>
    <property type="evidence" value="ECO:0007669"/>
    <property type="project" value="InterPro"/>
</dbReference>
<dbReference type="GO" id="GO:0000272">
    <property type="term" value="P:polysaccharide catabolic process"/>
    <property type="evidence" value="ECO:0007669"/>
    <property type="project" value="UniProtKB-KW"/>
</dbReference>
<reference evidence="7" key="2">
    <citation type="submission" date="2020-09" db="EMBL/GenBank/DDBJ databases">
        <authorList>
            <person name="Sun Q."/>
            <person name="Zhou Y."/>
        </authorList>
    </citation>
    <scope>NUCLEOTIDE SEQUENCE</scope>
    <source>
        <strain evidence="7">CGMCC 4.7403</strain>
    </source>
</reference>
<dbReference type="SMART" id="SM00637">
    <property type="entry name" value="CBD_II"/>
    <property type="match status" value="1"/>
</dbReference>
<organism evidence="7 8">
    <name type="scientific">Streptomyces capitiformicae</name>
    <dbReference type="NCBI Taxonomy" id="2014920"/>
    <lineage>
        <taxon>Bacteria</taxon>
        <taxon>Bacillati</taxon>
        <taxon>Actinomycetota</taxon>
        <taxon>Actinomycetes</taxon>
        <taxon>Kitasatosporales</taxon>
        <taxon>Streptomycetaceae</taxon>
        <taxon>Streptomyces</taxon>
    </lineage>
</organism>
<keyword evidence="2" id="KW-0119">Carbohydrate metabolism</keyword>
<keyword evidence="4" id="KW-0624">Polysaccharide degradation</keyword>
<dbReference type="Pfam" id="PF00553">
    <property type="entry name" value="CBM_2"/>
    <property type="match status" value="1"/>
</dbReference>
<keyword evidence="3" id="KW-0378">Hydrolase</keyword>
<dbReference type="InterPro" id="IPR008965">
    <property type="entry name" value="CBM2/CBM3_carb-bd_dom_sf"/>
</dbReference>
<dbReference type="PROSITE" id="PS50853">
    <property type="entry name" value="FN3"/>
    <property type="match status" value="1"/>
</dbReference>
<dbReference type="Gene3D" id="2.60.40.10">
    <property type="entry name" value="Immunoglobulins"/>
    <property type="match status" value="1"/>
</dbReference>
<dbReference type="InterPro" id="IPR003961">
    <property type="entry name" value="FN3_dom"/>
</dbReference>
<evidence type="ECO:0000256" key="2">
    <source>
        <dbReference type="ARBA" id="ARBA00023277"/>
    </source>
</evidence>
<evidence type="ECO:0000256" key="1">
    <source>
        <dbReference type="ARBA" id="ARBA00022729"/>
    </source>
</evidence>
<proteinExistence type="predicted"/>
<dbReference type="SUPFAM" id="SSF49384">
    <property type="entry name" value="Carbohydrate-binding domain"/>
    <property type="match status" value="1"/>
</dbReference>
<dbReference type="Gene3D" id="2.60.40.290">
    <property type="match status" value="1"/>
</dbReference>
<comment type="caution">
    <text evidence="7">The sequence shown here is derived from an EMBL/GenBank/DDBJ whole genome shotgun (WGS) entry which is preliminary data.</text>
</comment>
<feature type="domain" description="CBM2" evidence="6">
    <location>
        <begin position="35"/>
        <end position="145"/>
    </location>
</feature>
<evidence type="ECO:0000256" key="3">
    <source>
        <dbReference type="ARBA" id="ARBA00023295"/>
    </source>
</evidence>
<evidence type="ECO:0000259" key="6">
    <source>
        <dbReference type="PROSITE" id="PS51173"/>
    </source>
</evidence>
<dbReference type="CDD" id="cd00063">
    <property type="entry name" value="FN3"/>
    <property type="match status" value="1"/>
</dbReference>
<evidence type="ECO:0000256" key="4">
    <source>
        <dbReference type="ARBA" id="ARBA00023326"/>
    </source>
</evidence>
<protein>
    <recommendedName>
        <fullName evidence="9">Cellulose binding domain-containing protein</fullName>
    </recommendedName>
</protein>
<dbReference type="InterPro" id="IPR036116">
    <property type="entry name" value="FN3_sf"/>
</dbReference>
<dbReference type="PROSITE" id="PS51173">
    <property type="entry name" value="CBM2"/>
    <property type="match status" value="1"/>
</dbReference>
<keyword evidence="1" id="KW-0732">Signal</keyword>
<evidence type="ECO:0008006" key="9">
    <source>
        <dbReference type="Google" id="ProtNLM"/>
    </source>
</evidence>
<dbReference type="Proteomes" id="UP000603227">
    <property type="component" value="Unassembled WGS sequence"/>
</dbReference>
<keyword evidence="3" id="KW-0326">Glycosidase</keyword>
<dbReference type="InterPro" id="IPR001919">
    <property type="entry name" value="CBD2"/>
</dbReference>
<dbReference type="InterPro" id="IPR013783">
    <property type="entry name" value="Ig-like_fold"/>
</dbReference>
<feature type="domain" description="Fibronectin type-III" evidence="5">
    <location>
        <begin position="1"/>
        <end position="37"/>
    </location>
</feature>
<accession>A0A918ZPP1</accession>
<dbReference type="AlphaFoldDB" id="A0A918ZPP1"/>
<dbReference type="InterPro" id="IPR012291">
    <property type="entry name" value="CBM2_carb-bd_dom_sf"/>
</dbReference>
<dbReference type="EMBL" id="BNAT01000053">
    <property type="protein sequence ID" value="GHE61915.1"/>
    <property type="molecule type" value="Genomic_DNA"/>
</dbReference>
<evidence type="ECO:0000313" key="8">
    <source>
        <dbReference type="Proteomes" id="UP000603227"/>
    </source>
</evidence>
<name>A0A918ZPP1_9ACTN</name>
<sequence length="145" mass="14466">MTGLTAGTAYTFAVYARDAAGNRSPRSAPVNITTEDTPGGTCSVVHRATNEWPGGFQGEIVIRNTGTTAVNGWTLAFAFADGQTITNMWGGTPTQTGADVRVAAASYTAGIPAGGSVTVGFIGSKGATNTAPTAFTLNGGTCAAA</sequence>
<gene>
    <name evidence="7" type="ORF">GCM10017771_85260</name>
</gene>
<evidence type="ECO:0000259" key="5">
    <source>
        <dbReference type="PROSITE" id="PS50853"/>
    </source>
</evidence>
<reference evidence="7" key="1">
    <citation type="journal article" date="2014" name="Int. J. Syst. Evol. Microbiol.">
        <title>Complete genome sequence of Corynebacterium casei LMG S-19264T (=DSM 44701T), isolated from a smear-ripened cheese.</title>
        <authorList>
            <consortium name="US DOE Joint Genome Institute (JGI-PGF)"/>
            <person name="Walter F."/>
            <person name="Albersmeier A."/>
            <person name="Kalinowski J."/>
            <person name="Ruckert C."/>
        </authorList>
    </citation>
    <scope>NUCLEOTIDE SEQUENCE</scope>
    <source>
        <strain evidence="7">CGMCC 4.7403</strain>
    </source>
</reference>
<keyword evidence="8" id="KW-1185">Reference proteome</keyword>
<dbReference type="GO" id="GO:0030247">
    <property type="term" value="F:polysaccharide binding"/>
    <property type="evidence" value="ECO:0007669"/>
    <property type="project" value="UniProtKB-UniRule"/>
</dbReference>
<evidence type="ECO:0000313" key="7">
    <source>
        <dbReference type="EMBL" id="GHE61915.1"/>
    </source>
</evidence>